<dbReference type="EMBL" id="JBHFEH010000047">
    <property type="protein sequence ID" value="KAL2050471.1"/>
    <property type="molecule type" value="Genomic_DNA"/>
</dbReference>
<reference evidence="2 3" key="1">
    <citation type="submission" date="2024-09" db="EMBL/GenBank/DDBJ databases">
        <title>Rethinking Asexuality: The Enigmatic Case of Functional Sexual Genes in Lepraria (Stereocaulaceae).</title>
        <authorList>
            <person name="Doellman M."/>
            <person name="Sun Y."/>
            <person name="Barcenas-Pena A."/>
            <person name="Lumbsch H.T."/>
            <person name="Grewe F."/>
        </authorList>
    </citation>
    <scope>NUCLEOTIDE SEQUENCE [LARGE SCALE GENOMIC DNA]</scope>
    <source>
        <strain evidence="2 3">Grewe 0041</strain>
    </source>
</reference>
<organism evidence="2 3">
    <name type="scientific">Lepraria finkii</name>
    <dbReference type="NCBI Taxonomy" id="1340010"/>
    <lineage>
        <taxon>Eukaryota</taxon>
        <taxon>Fungi</taxon>
        <taxon>Dikarya</taxon>
        <taxon>Ascomycota</taxon>
        <taxon>Pezizomycotina</taxon>
        <taxon>Lecanoromycetes</taxon>
        <taxon>OSLEUM clade</taxon>
        <taxon>Lecanoromycetidae</taxon>
        <taxon>Lecanorales</taxon>
        <taxon>Lecanorineae</taxon>
        <taxon>Stereocaulaceae</taxon>
        <taxon>Lepraria</taxon>
    </lineage>
</organism>
<accession>A0ABR4AXT9</accession>
<sequence length="168" mass="19127">MSPPDTDELYSMDDLCLSQDVLQKELYSELEWLRDLPETNTIEHEPPLPGADALFSQYLRSRSPSYFSAQGISGNHDSDRGIYSQSVTPSDICLCAEEDPYLADLINQNTVKPENIPVKTNKPRITLRIRQPQPGPKPKVLLQLSQPKQVPAQKSLRQGIKNRRRRRT</sequence>
<protein>
    <submittedName>
        <fullName evidence="2">Uncharacterized protein</fullName>
    </submittedName>
</protein>
<keyword evidence="3" id="KW-1185">Reference proteome</keyword>
<feature type="region of interest" description="Disordered" evidence="1">
    <location>
        <begin position="129"/>
        <end position="168"/>
    </location>
</feature>
<evidence type="ECO:0000313" key="3">
    <source>
        <dbReference type="Proteomes" id="UP001590951"/>
    </source>
</evidence>
<evidence type="ECO:0000313" key="2">
    <source>
        <dbReference type="EMBL" id="KAL2050471.1"/>
    </source>
</evidence>
<name>A0ABR4AXT9_9LECA</name>
<proteinExistence type="predicted"/>
<evidence type="ECO:0000256" key="1">
    <source>
        <dbReference type="SAM" id="MobiDB-lite"/>
    </source>
</evidence>
<gene>
    <name evidence="2" type="ORF">ABVK25_009305</name>
</gene>
<comment type="caution">
    <text evidence="2">The sequence shown here is derived from an EMBL/GenBank/DDBJ whole genome shotgun (WGS) entry which is preliminary data.</text>
</comment>
<dbReference type="Proteomes" id="UP001590951">
    <property type="component" value="Unassembled WGS sequence"/>
</dbReference>